<dbReference type="Proteomes" id="UP000199517">
    <property type="component" value="Unassembled WGS sequence"/>
</dbReference>
<keyword evidence="1" id="KW-0472">Membrane</keyword>
<accession>A0A1I1RTM6</accession>
<evidence type="ECO:0008006" key="4">
    <source>
        <dbReference type="Google" id="ProtNLM"/>
    </source>
</evidence>
<feature type="transmembrane region" description="Helical" evidence="1">
    <location>
        <begin position="97"/>
        <end position="120"/>
    </location>
</feature>
<gene>
    <name evidence="2" type="ORF">SAMN04489710_101362</name>
</gene>
<feature type="transmembrane region" description="Helical" evidence="1">
    <location>
        <begin position="29"/>
        <end position="47"/>
    </location>
</feature>
<proteinExistence type="predicted"/>
<name>A0A1I1RTM6_9BURK</name>
<keyword evidence="1" id="KW-1133">Transmembrane helix</keyword>
<reference evidence="3" key="1">
    <citation type="submission" date="2016-10" db="EMBL/GenBank/DDBJ databases">
        <authorList>
            <person name="Varghese N."/>
            <person name="Submissions S."/>
        </authorList>
    </citation>
    <scope>NUCLEOTIDE SEQUENCE [LARGE SCALE GENOMIC DNA]</scope>
    <source>
        <strain evidence="3">DSM 7481</strain>
    </source>
</reference>
<sequence length="125" mass="13308">MPCRSAGPGGRRGGPSVSPDCEFPVSSSASIWLVIVAALVAANLPFCNQRWLVLGPRAAGAKPLAARLGELVLCYFLVGGLALLLEKRAGQVAPQGWEFYAVTAALFATLAFPGFVYRYLLRRRG</sequence>
<keyword evidence="1" id="KW-0812">Transmembrane</keyword>
<evidence type="ECO:0000256" key="1">
    <source>
        <dbReference type="SAM" id="Phobius"/>
    </source>
</evidence>
<feature type="transmembrane region" description="Helical" evidence="1">
    <location>
        <begin position="68"/>
        <end position="85"/>
    </location>
</feature>
<evidence type="ECO:0000313" key="2">
    <source>
        <dbReference type="EMBL" id="SFD37447.1"/>
    </source>
</evidence>
<dbReference type="STRING" id="32040.SAMN04489710_101362"/>
<dbReference type="AlphaFoldDB" id="A0A1I1RTM6"/>
<dbReference type="EMBL" id="FOMQ01000001">
    <property type="protein sequence ID" value="SFD37447.1"/>
    <property type="molecule type" value="Genomic_DNA"/>
</dbReference>
<dbReference type="Pfam" id="PF10993">
    <property type="entry name" value="DUF2818"/>
    <property type="match status" value="1"/>
</dbReference>
<keyword evidence="3" id="KW-1185">Reference proteome</keyword>
<protein>
    <recommendedName>
        <fullName evidence="4">DUF2818 domain-containing protein</fullName>
    </recommendedName>
</protein>
<organism evidence="2 3">
    <name type="scientific">Paracidovorax konjaci</name>
    <dbReference type="NCBI Taxonomy" id="32040"/>
    <lineage>
        <taxon>Bacteria</taxon>
        <taxon>Pseudomonadati</taxon>
        <taxon>Pseudomonadota</taxon>
        <taxon>Betaproteobacteria</taxon>
        <taxon>Burkholderiales</taxon>
        <taxon>Comamonadaceae</taxon>
        <taxon>Paracidovorax</taxon>
    </lineage>
</organism>
<evidence type="ECO:0000313" key="3">
    <source>
        <dbReference type="Proteomes" id="UP000199517"/>
    </source>
</evidence>
<dbReference type="InterPro" id="IPR016768">
    <property type="entry name" value="UCP019883"/>
</dbReference>